<dbReference type="EMBL" id="JBBHLL010000087">
    <property type="protein sequence ID" value="KAK7818477.1"/>
    <property type="molecule type" value="Genomic_DNA"/>
</dbReference>
<evidence type="ECO:0000313" key="9">
    <source>
        <dbReference type="Proteomes" id="UP001488838"/>
    </source>
</evidence>
<keyword evidence="4" id="KW-0552">Olfaction</keyword>
<keyword evidence="9" id="KW-1185">Reference proteome</keyword>
<dbReference type="InterPro" id="IPR050516">
    <property type="entry name" value="Olfactory_GPCR"/>
</dbReference>
<dbReference type="AlphaFoldDB" id="A0AAW0IVW9"/>
<sequence>MLKINEATTNDRNGAEMAGFLLMGFSGSWKFQTAHASLFLLVDVAASTGSILITILDVHLQTPMYFFLSNCFDGLNFCYFPNPLSTHANPLSFLGCARQAFFITSVASTETATLTMLSYDCYVVTYWPLYCEVIMNQGTCVRMMAVSAEALGPPGDEEIRAVVFTTSMVIIVLVAIALSCVCIFSTTMWVSAKM</sequence>
<evidence type="ECO:0000256" key="4">
    <source>
        <dbReference type="ARBA" id="ARBA00022725"/>
    </source>
</evidence>
<evidence type="ECO:0000256" key="1">
    <source>
        <dbReference type="ARBA" id="ARBA00004651"/>
    </source>
</evidence>
<evidence type="ECO:0000256" key="6">
    <source>
        <dbReference type="ARBA" id="ARBA00023170"/>
    </source>
</evidence>
<keyword evidence="7" id="KW-1133">Transmembrane helix</keyword>
<gene>
    <name evidence="8" type="ORF">U0070_013036</name>
</gene>
<evidence type="ECO:0000256" key="7">
    <source>
        <dbReference type="SAM" id="Phobius"/>
    </source>
</evidence>
<keyword evidence="7" id="KW-0472">Membrane</keyword>
<keyword evidence="5" id="KW-0297">G-protein coupled receptor</keyword>
<keyword evidence="3" id="KW-0716">Sensory transduction</keyword>
<feature type="non-terminal residue" evidence="8">
    <location>
        <position position="194"/>
    </location>
</feature>
<keyword evidence="7" id="KW-0812">Transmembrane</keyword>
<feature type="transmembrane region" description="Helical" evidence="7">
    <location>
        <begin position="161"/>
        <end position="190"/>
    </location>
</feature>
<dbReference type="Proteomes" id="UP001488838">
    <property type="component" value="Unassembled WGS sequence"/>
</dbReference>
<proteinExistence type="predicted"/>
<feature type="transmembrane region" description="Helical" evidence="7">
    <location>
        <begin position="38"/>
        <end position="60"/>
    </location>
</feature>
<comment type="subcellular location">
    <subcellularLocation>
        <location evidence="1">Cell membrane</location>
        <topology evidence="1">Multi-pass membrane protein</topology>
    </subcellularLocation>
</comment>
<name>A0AAW0IVW9_MYOGA</name>
<evidence type="ECO:0000256" key="2">
    <source>
        <dbReference type="ARBA" id="ARBA00022475"/>
    </source>
</evidence>
<evidence type="ECO:0000256" key="5">
    <source>
        <dbReference type="ARBA" id="ARBA00023040"/>
    </source>
</evidence>
<dbReference type="Gene3D" id="1.20.1070.10">
    <property type="entry name" value="Rhodopsin 7-helix transmembrane proteins"/>
    <property type="match status" value="1"/>
</dbReference>
<organism evidence="8 9">
    <name type="scientific">Myodes glareolus</name>
    <name type="common">Bank vole</name>
    <name type="synonym">Clethrionomys glareolus</name>
    <dbReference type="NCBI Taxonomy" id="447135"/>
    <lineage>
        <taxon>Eukaryota</taxon>
        <taxon>Metazoa</taxon>
        <taxon>Chordata</taxon>
        <taxon>Craniata</taxon>
        <taxon>Vertebrata</taxon>
        <taxon>Euteleostomi</taxon>
        <taxon>Mammalia</taxon>
        <taxon>Eutheria</taxon>
        <taxon>Euarchontoglires</taxon>
        <taxon>Glires</taxon>
        <taxon>Rodentia</taxon>
        <taxon>Myomorpha</taxon>
        <taxon>Muroidea</taxon>
        <taxon>Cricetidae</taxon>
        <taxon>Arvicolinae</taxon>
        <taxon>Myodes</taxon>
    </lineage>
</organism>
<dbReference type="GO" id="GO:0007608">
    <property type="term" value="P:sensory perception of smell"/>
    <property type="evidence" value="ECO:0007669"/>
    <property type="project" value="UniProtKB-KW"/>
</dbReference>
<keyword evidence="5" id="KW-0807">Transducer</keyword>
<evidence type="ECO:0000256" key="3">
    <source>
        <dbReference type="ARBA" id="ARBA00022606"/>
    </source>
</evidence>
<reference evidence="8 9" key="1">
    <citation type="journal article" date="2023" name="bioRxiv">
        <title>Conserved and derived expression patterns and positive selection on dental genes reveal complex evolutionary context of ever-growing rodent molars.</title>
        <authorList>
            <person name="Calamari Z.T."/>
            <person name="Song A."/>
            <person name="Cohen E."/>
            <person name="Akter M."/>
            <person name="Roy R.D."/>
            <person name="Hallikas O."/>
            <person name="Christensen M.M."/>
            <person name="Li P."/>
            <person name="Marangoni P."/>
            <person name="Jernvall J."/>
            <person name="Klein O.D."/>
        </authorList>
    </citation>
    <scope>NUCLEOTIDE SEQUENCE [LARGE SCALE GENOMIC DNA]</scope>
    <source>
        <strain evidence="8">V071</strain>
    </source>
</reference>
<dbReference type="SUPFAM" id="SSF81321">
    <property type="entry name" value="Family A G protein-coupled receptor-like"/>
    <property type="match status" value="1"/>
</dbReference>
<accession>A0AAW0IVW9</accession>
<evidence type="ECO:0008006" key="10">
    <source>
        <dbReference type="Google" id="ProtNLM"/>
    </source>
</evidence>
<comment type="caution">
    <text evidence="8">The sequence shown here is derived from an EMBL/GenBank/DDBJ whole genome shotgun (WGS) entry which is preliminary data.</text>
</comment>
<evidence type="ECO:0000313" key="8">
    <source>
        <dbReference type="EMBL" id="KAK7818477.1"/>
    </source>
</evidence>
<protein>
    <recommendedName>
        <fullName evidence="10">Olfactory receptor</fullName>
    </recommendedName>
</protein>
<dbReference type="GO" id="GO:0004930">
    <property type="term" value="F:G protein-coupled receptor activity"/>
    <property type="evidence" value="ECO:0007669"/>
    <property type="project" value="UniProtKB-KW"/>
</dbReference>
<dbReference type="PANTHER" id="PTHR26452">
    <property type="entry name" value="OLFACTORY RECEPTOR"/>
    <property type="match status" value="1"/>
</dbReference>
<dbReference type="GO" id="GO:0005886">
    <property type="term" value="C:plasma membrane"/>
    <property type="evidence" value="ECO:0007669"/>
    <property type="project" value="UniProtKB-SubCell"/>
</dbReference>
<keyword evidence="6" id="KW-0675">Receptor</keyword>
<keyword evidence="2" id="KW-1003">Cell membrane</keyword>